<accession>A0A284R5L8</accession>
<evidence type="ECO:0008006" key="4">
    <source>
        <dbReference type="Google" id="ProtNLM"/>
    </source>
</evidence>
<dbReference type="Proteomes" id="UP000219338">
    <property type="component" value="Unassembled WGS sequence"/>
</dbReference>
<sequence>MLNYDPLQFVFPRGPAPLPANAPENFTAQQHTAYVGAQTVESLSQWSAVSAGSMKPQVAGRLLGYMLLEAPTAEGRDNVTYEIASCGEDETRLKQLAQLYAAVYIRTFKANEGRTPIHMDETSPDSSDNEENDVPLSEESHWGARQNASKRDLHQCILSRWHDLRYMCDLLHTEPEHPLLHGPVSCGAVEEARIIPIERKANIADNQQAKLEYPMRTILSRFGKTDIFEDLNVDDLNHMSNMMSLNSSMHRFFDGLHMCLGAVEGQPNTYRIEAFVPGVLYTIPENPVTFTTSDEKILPLPSPVLLALHRACVRVAHFSGGGQYVDGAEKLELETLYFPAVSVGGTSWVYTSLPHIDGFVGTSTVVFLVHQKPSSTFTGRETSNGTHGARRALGGFQ</sequence>
<reference evidence="3" key="1">
    <citation type="journal article" date="2017" name="Nat. Ecol. Evol.">
        <title>Genome expansion and lineage-specific genetic innovations in the forest pathogenic fungi Armillaria.</title>
        <authorList>
            <person name="Sipos G."/>
            <person name="Prasanna A.N."/>
            <person name="Walter M.C."/>
            <person name="O'Connor E."/>
            <person name="Balint B."/>
            <person name="Krizsan K."/>
            <person name="Kiss B."/>
            <person name="Hess J."/>
            <person name="Varga T."/>
            <person name="Slot J."/>
            <person name="Riley R."/>
            <person name="Boka B."/>
            <person name="Rigling D."/>
            <person name="Barry K."/>
            <person name="Lee J."/>
            <person name="Mihaltcheva S."/>
            <person name="LaButti K."/>
            <person name="Lipzen A."/>
            <person name="Waldron R."/>
            <person name="Moloney N.M."/>
            <person name="Sperisen C."/>
            <person name="Kredics L."/>
            <person name="Vagvoelgyi C."/>
            <person name="Patrignani A."/>
            <person name="Fitzpatrick D."/>
            <person name="Nagy I."/>
            <person name="Doyle S."/>
            <person name="Anderson J.B."/>
            <person name="Grigoriev I.V."/>
            <person name="Gueldener U."/>
            <person name="Muensterkoetter M."/>
            <person name="Nagy L.G."/>
        </authorList>
    </citation>
    <scope>NUCLEOTIDE SEQUENCE [LARGE SCALE GENOMIC DNA]</scope>
    <source>
        <strain evidence="3">C18/9</strain>
    </source>
</reference>
<evidence type="ECO:0000313" key="3">
    <source>
        <dbReference type="Proteomes" id="UP000219338"/>
    </source>
</evidence>
<organism evidence="2 3">
    <name type="scientific">Armillaria ostoyae</name>
    <name type="common">Armillaria root rot fungus</name>
    <dbReference type="NCBI Taxonomy" id="47428"/>
    <lineage>
        <taxon>Eukaryota</taxon>
        <taxon>Fungi</taxon>
        <taxon>Dikarya</taxon>
        <taxon>Basidiomycota</taxon>
        <taxon>Agaricomycotina</taxon>
        <taxon>Agaricomycetes</taxon>
        <taxon>Agaricomycetidae</taxon>
        <taxon>Agaricales</taxon>
        <taxon>Marasmiineae</taxon>
        <taxon>Physalacriaceae</taxon>
        <taxon>Armillaria</taxon>
    </lineage>
</organism>
<dbReference type="OMA" id="HMDETSP"/>
<evidence type="ECO:0000256" key="1">
    <source>
        <dbReference type="SAM" id="MobiDB-lite"/>
    </source>
</evidence>
<name>A0A284R5L8_ARMOS</name>
<evidence type="ECO:0000313" key="2">
    <source>
        <dbReference type="EMBL" id="SJL04008.1"/>
    </source>
</evidence>
<dbReference type="OrthoDB" id="2104739at2759"/>
<protein>
    <recommendedName>
        <fullName evidence="4">HNH nuclease domain-containing protein</fullName>
    </recommendedName>
</protein>
<gene>
    <name evidence="2" type="ORF">ARMOST_07365</name>
</gene>
<dbReference type="STRING" id="47428.A0A284R5L8"/>
<feature type="region of interest" description="Disordered" evidence="1">
    <location>
        <begin position="376"/>
        <end position="397"/>
    </location>
</feature>
<dbReference type="EMBL" id="FUEG01000004">
    <property type="protein sequence ID" value="SJL04008.1"/>
    <property type="molecule type" value="Genomic_DNA"/>
</dbReference>
<feature type="region of interest" description="Disordered" evidence="1">
    <location>
        <begin position="115"/>
        <end position="145"/>
    </location>
</feature>
<feature type="compositionally biased region" description="Polar residues" evidence="1">
    <location>
        <begin position="376"/>
        <end position="386"/>
    </location>
</feature>
<keyword evidence="3" id="KW-1185">Reference proteome</keyword>
<dbReference type="AlphaFoldDB" id="A0A284R5L8"/>
<proteinExistence type="predicted"/>